<evidence type="ECO:0000313" key="2">
    <source>
        <dbReference type="Proteomes" id="UP000241647"/>
    </source>
</evidence>
<accession>A0A2T2YWW7</accession>
<reference evidence="1 2" key="1">
    <citation type="submission" date="2018-02" db="EMBL/GenBank/DDBJ databases">
        <title>8 Nocardia nova and 1 Nocardia cyriacigeorgica strain used for evolution to TMP-SMX.</title>
        <authorList>
            <person name="Mehta H."/>
            <person name="Weng J."/>
            <person name="Shamoo Y."/>
        </authorList>
    </citation>
    <scope>NUCLEOTIDE SEQUENCE [LARGE SCALE GENOMIC DNA]</scope>
    <source>
        <strain evidence="1 2">ATCC 33727</strain>
    </source>
</reference>
<proteinExistence type="predicted"/>
<dbReference type="Proteomes" id="UP000241647">
    <property type="component" value="Unassembled WGS sequence"/>
</dbReference>
<dbReference type="AlphaFoldDB" id="A0A2T2YWW7"/>
<protein>
    <submittedName>
        <fullName evidence="1">Uncharacterized protein</fullName>
    </submittedName>
</protein>
<dbReference type="EMBL" id="PYHS01000015">
    <property type="protein sequence ID" value="PSR59929.1"/>
    <property type="molecule type" value="Genomic_DNA"/>
</dbReference>
<name>A0A2T2YWW7_9NOCA</name>
<dbReference type="RefSeq" id="WP_063025850.1">
    <property type="nucleotide sequence ID" value="NZ_PYHS01000015.1"/>
</dbReference>
<gene>
    <name evidence="1" type="ORF">C8259_25235</name>
</gene>
<comment type="caution">
    <text evidence="1">The sequence shown here is derived from an EMBL/GenBank/DDBJ whole genome shotgun (WGS) entry which is preliminary data.</text>
</comment>
<organism evidence="1 2">
    <name type="scientific">Nocardia nova</name>
    <dbReference type="NCBI Taxonomy" id="37330"/>
    <lineage>
        <taxon>Bacteria</taxon>
        <taxon>Bacillati</taxon>
        <taxon>Actinomycetota</taxon>
        <taxon>Actinomycetes</taxon>
        <taxon>Mycobacteriales</taxon>
        <taxon>Nocardiaceae</taxon>
        <taxon>Nocardia</taxon>
    </lineage>
</organism>
<evidence type="ECO:0000313" key="1">
    <source>
        <dbReference type="EMBL" id="PSR59929.1"/>
    </source>
</evidence>
<sequence>MDVMPLEPAGRVQGVTAAVDAIARAHQHSLRGWLVVVAHHVDDVVDLAGGWLFDRAMAGCDVSVLIAHPHDPVPLRVLGAAVVDLATVPASSHDATPQQLAVIGDERTFDDAVRRWINRCLGTGYPETTLWGDVHDPDLEGQTEPAQHQASLAALAFKTRAHALAAGRAGVVDDAPISGIESFRAVGPARSVSAARGRIRNDWRAMLQPPPERTRQ</sequence>